<name>A0A9P7RUM6_9AGAR</name>
<keyword evidence="2" id="KW-1185">Reference proteome</keyword>
<comment type="caution">
    <text evidence="1">The sequence shown here is derived from an EMBL/GenBank/DDBJ whole genome shotgun (WGS) entry which is preliminary data.</text>
</comment>
<proteinExistence type="predicted"/>
<dbReference type="KEGG" id="more:E1B28_011406"/>
<gene>
    <name evidence="1" type="ORF">E1B28_011406</name>
</gene>
<dbReference type="AlphaFoldDB" id="A0A9P7RUM6"/>
<dbReference type="GeneID" id="66080481"/>
<reference evidence="1" key="1">
    <citation type="journal article" date="2021" name="Genome Biol. Evol.">
        <title>The assembled and annotated genome of the fairy-ring fungus Marasmius oreades.</title>
        <authorList>
            <person name="Hiltunen M."/>
            <person name="Ament-Velasquez S.L."/>
            <person name="Johannesson H."/>
        </authorList>
    </citation>
    <scope>NUCLEOTIDE SEQUENCE</scope>
    <source>
        <strain evidence="1">03SP1</strain>
    </source>
</reference>
<evidence type="ECO:0000313" key="1">
    <source>
        <dbReference type="EMBL" id="KAG7089752.1"/>
    </source>
</evidence>
<protein>
    <recommendedName>
        <fullName evidence="3">F-box domain-containing protein</fullName>
    </recommendedName>
</protein>
<evidence type="ECO:0008006" key="3">
    <source>
        <dbReference type="Google" id="ProtNLM"/>
    </source>
</evidence>
<evidence type="ECO:0000313" key="2">
    <source>
        <dbReference type="Proteomes" id="UP001049176"/>
    </source>
</evidence>
<sequence length="384" mass="43791">MVQHNSFPSLPPEVTDCIIDHCHSDAEVLSTCGMVCKSWYPASRYHLFAAVEVSRDQGKDFHEVLSMPAVSAVTVVPYLQELSLHLRVGDTESWLSSLVSALPEYVPLRTLRIFCHGVELSNELRHKFTTTFRSITSLSLFESTLLRRSLASDVKFICSFQDLTTILFYGHHRNEMDISSNVELPAHVHTLKLDLPSPANEAFIRWLLSHRRIPTVSTLRIFRITDDSNPALQSYLRACKGELTDLMLFLYQCRTDPAEFDLCQHTTLKNIYLNLNGTSTTRTAHEILSTIQLSDLENIILRISSYELAEVENWVQLDELWTSKTFSKSMKVTIAIDEHGLYENRMKERLPKCVASGQIDIVYTGTPNIATSYVDEVYSRMKCF</sequence>
<dbReference type="RefSeq" id="XP_043006222.1">
    <property type="nucleotide sequence ID" value="XM_043156435.1"/>
</dbReference>
<accession>A0A9P7RUM6</accession>
<dbReference type="Proteomes" id="UP001049176">
    <property type="component" value="Chromosome 7"/>
</dbReference>
<dbReference type="OrthoDB" id="2921803at2759"/>
<organism evidence="1 2">
    <name type="scientific">Marasmius oreades</name>
    <name type="common">fairy-ring Marasmius</name>
    <dbReference type="NCBI Taxonomy" id="181124"/>
    <lineage>
        <taxon>Eukaryota</taxon>
        <taxon>Fungi</taxon>
        <taxon>Dikarya</taxon>
        <taxon>Basidiomycota</taxon>
        <taxon>Agaricomycotina</taxon>
        <taxon>Agaricomycetes</taxon>
        <taxon>Agaricomycetidae</taxon>
        <taxon>Agaricales</taxon>
        <taxon>Marasmiineae</taxon>
        <taxon>Marasmiaceae</taxon>
        <taxon>Marasmius</taxon>
    </lineage>
</organism>
<dbReference type="EMBL" id="CM032187">
    <property type="protein sequence ID" value="KAG7089752.1"/>
    <property type="molecule type" value="Genomic_DNA"/>
</dbReference>